<dbReference type="InterPro" id="IPR001466">
    <property type="entry name" value="Beta-lactam-related"/>
</dbReference>
<gene>
    <name evidence="3" type="ORF">LG632_20490</name>
</gene>
<dbReference type="Gene3D" id="3.40.710.10">
    <property type="entry name" value="DD-peptidase/beta-lactamase superfamily"/>
    <property type="match status" value="1"/>
</dbReference>
<dbReference type="Pfam" id="PF00144">
    <property type="entry name" value="Beta-lactamase"/>
    <property type="match status" value="1"/>
</dbReference>
<feature type="domain" description="Beta-lactamase-related" evidence="2">
    <location>
        <begin position="69"/>
        <end position="332"/>
    </location>
</feature>
<dbReference type="InterPro" id="IPR012338">
    <property type="entry name" value="Beta-lactam/transpept-like"/>
</dbReference>
<dbReference type="Proteomes" id="UP001199054">
    <property type="component" value="Unassembled WGS sequence"/>
</dbReference>
<dbReference type="SUPFAM" id="SSF56601">
    <property type="entry name" value="beta-lactamase/transpeptidase-like"/>
    <property type="match status" value="1"/>
</dbReference>
<dbReference type="InterPro" id="IPR006311">
    <property type="entry name" value="TAT_signal"/>
</dbReference>
<dbReference type="EMBL" id="JAJAUY010000088">
    <property type="protein sequence ID" value="MCB5181748.1"/>
    <property type="molecule type" value="Genomic_DNA"/>
</dbReference>
<dbReference type="InterPro" id="IPR050491">
    <property type="entry name" value="AmpC-like"/>
</dbReference>
<name>A0ABS8BB22_9ACTN</name>
<keyword evidence="4" id="KW-1185">Reference proteome</keyword>
<evidence type="ECO:0000313" key="3">
    <source>
        <dbReference type="EMBL" id="MCB5181748.1"/>
    </source>
</evidence>
<dbReference type="PROSITE" id="PS51318">
    <property type="entry name" value="TAT"/>
    <property type="match status" value="1"/>
</dbReference>
<feature type="chain" id="PRO_5047409660" evidence="1">
    <location>
        <begin position="35"/>
        <end position="363"/>
    </location>
</feature>
<dbReference type="PANTHER" id="PTHR46825:SF7">
    <property type="entry name" value="D-ALANYL-D-ALANINE CARBOXYPEPTIDASE"/>
    <property type="match status" value="1"/>
</dbReference>
<accession>A0ABS8BB22</accession>
<dbReference type="PANTHER" id="PTHR46825">
    <property type="entry name" value="D-ALANYL-D-ALANINE-CARBOXYPEPTIDASE/ENDOPEPTIDASE AMPH"/>
    <property type="match status" value="1"/>
</dbReference>
<protein>
    <submittedName>
        <fullName evidence="3">Beta-lactamase family protein</fullName>
    </submittedName>
</protein>
<comment type="caution">
    <text evidence="3">The sequence shown here is derived from an EMBL/GenBank/DDBJ whole genome shotgun (WGS) entry which is preliminary data.</text>
</comment>
<organism evidence="3 4">
    <name type="scientific">Streptomyces antimicrobicus</name>
    <dbReference type="NCBI Taxonomy" id="2883108"/>
    <lineage>
        <taxon>Bacteria</taxon>
        <taxon>Bacillati</taxon>
        <taxon>Actinomycetota</taxon>
        <taxon>Actinomycetes</taxon>
        <taxon>Kitasatosporales</taxon>
        <taxon>Streptomycetaceae</taxon>
        <taxon>Streptomyces</taxon>
    </lineage>
</organism>
<keyword evidence="1" id="KW-0732">Signal</keyword>
<evidence type="ECO:0000256" key="1">
    <source>
        <dbReference type="SAM" id="SignalP"/>
    </source>
</evidence>
<evidence type="ECO:0000313" key="4">
    <source>
        <dbReference type="Proteomes" id="UP001199054"/>
    </source>
</evidence>
<sequence>MTKSPKTYGRWIAAVAAGAALLGVSAAAVPSARAAERPVTGTVREPIDPARLRAALGALPDGVLAGAMARVGGRDGRWTGAAGNVSADPAASFRIGSITKLFTSTLTLQLIAEGRLTMDTPVQQVLPGTLPAHWAPITIEQLLSHTSGLPRPACYEQGRSYTPAEFIRSAITECPQAGEPVTGDAITQIYMGANYHLLGMVVEKVTGRTYAEELNRRIVRPLGLRHTYLPAAGDTSMPSPALADLPPADPWAWAEGGMVSNAPDLERFLTSLLRGRLLPPAQQKLLFEMPSHAERGFSRAGVQYYKLPDGTEVWGKTGSYGGYVNGAFATRDLRRSLVYSLVPVTEDQKKIETRYFALADAAF</sequence>
<proteinExistence type="predicted"/>
<dbReference type="RefSeq" id="WP_226728834.1">
    <property type="nucleotide sequence ID" value="NZ_JAJAUY010000088.1"/>
</dbReference>
<feature type="signal peptide" evidence="1">
    <location>
        <begin position="1"/>
        <end position="34"/>
    </location>
</feature>
<reference evidence="3 4" key="1">
    <citation type="submission" date="2021-10" db="EMBL/GenBank/DDBJ databases">
        <title>Streptomyces sp. strain SMC 277, a novel streptomycete isolated from soil.</title>
        <authorList>
            <person name="Chanama M."/>
        </authorList>
    </citation>
    <scope>NUCLEOTIDE SEQUENCE [LARGE SCALE GENOMIC DNA]</scope>
    <source>
        <strain evidence="3 4">SMC 277</strain>
    </source>
</reference>
<evidence type="ECO:0000259" key="2">
    <source>
        <dbReference type="Pfam" id="PF00144"/>
    </source>
</evidence>